<comment type="caution">
    <text evidence="2">The sequence shown here is derived from an EMBL/GenBank/DDBJ whole genome shotgun (WGS) entry which is preliminary data.</text>
</comment>
<evidence type="ECO:0000256" key="1">
    <source>
        <dbReference type="SAM" id="MobiDB-lite"/>
    </source>
</evidence>
<dbReference type="Pfam" id="PF04720">
    <property type="entry name" value="PDDEXK_6"/>
    <property type="match status" value="1"/>
</dbReference>
<name>A0ABQ8IK25_9ROSI</name>
<reference evidence="2 3" key="1">
    <citation type="submission" date="2021-02" db="EMBL/GenBank/DDBJ databases">
        <title>Plant Genome Project.</title>
        <authorList>
            <person name="Zhang R.-G."/>
        </authorList>
    </citation>
    <scope>NUCLEOTIDE SEQUENCE [LARGE SCALE GENOMIC DNA]</scope>
    <source>
        <tissue evidence="2">Leaves</tissue>
    </source>
</reference>
<evidence type="ECO:0000313" key="2">
    <source>
        <dbReference type="EMBL" id="KAH7576941.1"/>
    </source>
</evidence>
<gene>
    <name evidence="2" type="ORF">JRO89_XS01G0178800</name>
</gene>
<dbReference type="EMBL" id="JAFEMO010000001">
    <property type="protein sequence ID" value="KAH7576941.1"/>
    <property type="molecule type" value="Genomic_DNA"/>
</dbReference>
<evidence type="ECO:0000313" key="3">
    <source>
        <dbReference type="Proteomes" id="UP000827721"/>
    </source>
</evidence>
<dbReference type="NCBIfam" id="TIGR01615">
    <property type="entry name" value="A_thal_3542"/>
    <property type="match status" value="1"/>
</dbReference>
<keyword evidence="3" id="KW-1185">Reference proteome</keyword>
<dbReference type="PANTHER" id="PTHR31579:SF58">
    <property type="entry name" value="PLANT-SPECIFIC DOMAIN TIGR01615 FAMILY PROTEIN"/>
    <property type="match status" value="1"/>
</dbReference>
<proteinExistence type="predicted"/>
<accession>A0ABQ8IK25</accession>
<dbReference type="InterPro" id="IPR006502">
    <property type="entry name" value="PDDEXK-like"/>
</dbReference>
<dbReference type="Proteomes" id="UP000827721">
    <property type="component" value="Unassembled WGS sequence"/>
</dbReference>
<protein>
    <submittedName>
        <fullName evidence="2">Uncharacterized protein</fullName>
    </submittedName>
</protein>
<sequence>MAKNPVMTRENSDDIARFLEGTASFADVVFGFTGDSDESEENLRHYANGDGDGDGDEDQSPCNVEENKAFWENQEQLLQATICRTSSLESKVRKATKEAMKEISLVGLQCVCRRPVTGGCRDCLQREISIRLRNVGYDCAICKSKWRSSPEIPSGAHTYLEVVDKVSSKKGEVMRVVVELNFRAEFEMARASEEYNQLISRLPDLFVGKTERLKNLIKILCSASKKCMKDKKMHLGPWRKHKYMQAKWLGTYERITPAPLPVQQFSESRQKKPRAYSMLTFDLLDNLHCTAVEVL</sequence>
<dbReference type="PANTHER" id="PTHR31579">
    <property type="entry name" value="OS03G0796600 PROTEIN"/>
    <property type="match status" value="1"/>
</dbReference>
<organism evidence="2 3">
    <name type="scientific">Xanthoceras sorbifolium</name>
    <dbReference type="NCBI Taxonomy" id="99658"/>
    <lineage>
        <taxon>Eukaryota</taxon>
        <taxon>Viridiplantae</taxon>
        <taxon>Streptophyta</taxon>
        <taxon>Embryophyta</taxon>
        <taxon>Tracheophyta</taxon>
        <taxon>Spermatophyta</taxon>
        <taxon>Magnoliopsida</taxon>
        <taxon>eudicotyledons</taxon>
        <taxon>Gunneridae</taxon>
        <taxon>Pentapetalae</taxon>
        <taxon>rosids</taxon>
        <taxon>malvids</taxon>
        <taxon>Sapindales</taxon>
        <taxon>Sapindaceae</taxon>
        <taxon>Xanthoceroideae</taxon>
        <taxon>Xanthoceras</taxon>
    </lineage>
</organism>
<feature type="region of interest" description="Disordered" evidence="1">
    <location>
        <begin position="36"/>
        <end position="61"/>
    </location>
</feature>